<keyword evidence="6" id="KW-0677">Repeat</keyword>
<dbReference type="InterPro" id="IPR001611">
    <property type="entry name" value="Leu-rich_rpt"/>
</dbReference>
<comment type="caution">
    <text evidence="18">The sequence shown here is derived from an EMBL/GenBank/DDBJ whole genome shotgun (WGS) entry which is preliminary data.</text>
</comment>
<dbReference type="FunFam" id="3.80.10.10:FF:000731">
    <property type="entry name" value="Leucine-rich repeat receptor-like protein kinase"/>
    <property type="match status" value="1"/>
</dbReference>
<dbReference type="Pfam" id="PF00069">
    <property type="entry name" value="Pkinase"/>
    <property type="match status" value="1"/>
</dbReference>
<dbReference type="InterPro" id="IPR011009">
    <property type="entry name" value="Kinase-like_dom_sf"/>
</dbReference>
<accession>A0AAV0R737</accession>
<evidence type="ECO:0000256" key="7">
    <source>
        <dbReference type="ARBA" id="ARBA00022741"/>
    </source>
</evidence>
<dbReference type="AlphaFoldDB" id="A0AAV0R737"/>
<feature type="chain" id="PRO_5043359257" description="Protein kinase domain-containing protein" evidence="16">
    <location>
        <begin position="24"/>
        <end position="678"/>
    </location>
</feature>
<evidence type="ECO:0000259" key="17">
    <source>
        <dbReference type="PROSITE" id="PS50011"/>
    </source>
</evidence>
<keyword evidence="8 13" id="KW-0067">ATP-binding</keyword>
<sequence length="678" mass="73306">MSFFLLLLLLFLLSFSSRHSTQATDLNSDREALLEFASSVPHIRKLNWNASRPVCSTWVGVSCNPNNTRVVAVRLPGVGLFGNLPPDTLGKLDSLKVLSLRSNGLFGSIPPDIASIPSLMYLYLQHNNFSGEFPGGEISPKLTALDLSFNSFSGQIPGSVRNLTRLTALYLQNNSFSGGLLNLEPLENLKLLNLSFNYFNGEIPPSLQRFPFRSYFGNALLCGQPLKRCSTADSSLPLPPPPSYQLPSSNSTGKRKLSRNFIVAVSIAGAAILLMAVLAAVFLCLRRRRGGVGGKRKGKGEGANNHDKTKSFGSGVQGAEKNKLFFFEASGHTFDLEDLLRASAEVLGKGSFGTTYKAALEDGRCVVVKRLREVVVVGKKEFESQMEAIGKAEGSHPNVVPLKAYYYSKDEKLLVYSYFPAGSFSSLLHGNRGGGEGSRTPLGWEPRMKIIIGAARGIAHIHSQFDGTTATSTSTAGGTKSVHGNIKASNVLLTADLDACISDVGLAPLMNFPATMSRTMGYRAPEVIETRKPSQKSDVYSFGVLLLEALTGKAPMRGPPGGGGAYDEVVDLPRWVRSVVREEWTAEVFDAELVSSRSVEEDMVQMLQIALACVAKGPEMRPTMDEVVRLIEETVRPNSAAGERKSESENTNDGSNNRRSSSEVETTPPSNVPTPSNE</sequence>
<dbReference type="InterPro" id="IPR050994">
    <property type="entry name" value="At_inactive_RLKs"/>
</dbReference>
<keyword evidence="11" id="KW-0675">Receptor</keyword>
<dbReference type="PROSITE" id="PS00107">
    <property type="entry name" value="PROTEIN_KINASE_ATP"/>
    <property type="match status" value="1"/>
</dbReference>
<dbReference type="FunFam" id="3.80.10.10:FF:000431">
    <property type="entry name" value="Leucine-rich repeat receptor-like protein kinase"/>
    <property type="match status" value="1"/>
</dbReference>
<evidence type="ECO:0000256" key="16">
    <source>
        <dbReference type="SAM" id="SignalP"/>
    </source>
</evidence>
<dbReference type="EMBL" id="CAMGYJ010000010">
    <property type="protein sequence ID" value="CAI0552252.1"/>
    <property type="molecule type" value="Genomic_DNA"/>
</dbReference>
<feature type="region of interest" description="Disordered" evidence="14">
    <location>
        <begin position="291"/>
        <end position="315"/>
    </location>
</feature>
<dbReference type="GO" id="GO:0005524">
    <property type="term" value="F:ATP binding"/>
    <property type="evidence" value="ECO:0007669"/>
    <property type="project" value="UniProtKB-UniRule"/>
</dbReference>
<dbReference type="PANTHER" id="PTHR48010">
    <property type="entry name" value="OS05G0588300 PROTEIN"/>
    <property type="match status" value="1"/>
</dbReference>
<dbReference type="Pfam" id="PF00560">
    <property type="entry name" value="LRR_1"/>
    <property type="match status" value="3"/>
</dbReference>
<evidence type="ECO:0000256" key="11">
    <source>
        <dbReference type="ARBA" id="ARBA00023170"/>
    </source>
</evidence>
<dbReference type="GO" id="GO:0016020">
    <property type="term" value="C:membrane"/>
    <property type="evidence" value="ECO:0007669"/>
    <property type="project" value="UniProtKB-SubCell"/>
</dbReference>
<keyword evidence="2" id="KW-0597">Phosphoprotein</keyword>
<comment type="subcellular location">
    <subcellularLocation>
        <location evidence="1">Membrane</location>
        <topology evidence="1">Single-pass membrane protein</topology>
    </subcellularLocation>
</comment>
<dbReference type="GO" id="GO:0004672">
    <property type="term" value="F:protein kinase activity"/>
    <property type="evidence" value="ECO:0007669"/>
    <property type="project" value="InterPro"/>
</dbReference>
<keyword evidence="3" id="KW-0433">Leucine-rich repeat</keyword>
<proteinExistence type="inferred from homology"/>
<feature type="region of interest" description="Disordered" evidence="14">
    <location>
        <begin position="232"/>
        <end position="253"/>
    </location>
</feature>
<evidence type="ECO:0000256" key="9">
    <source>
        <dbReference type="ARBA" id="ARBA00022989"/>
    </source>
</evidence>
<dbReference type="SUPFAM" id="SSF52058">
    <property type="entry name" value="L domain-like"/>
    <property type="match status" value="1"/>
</dbReference>
<feature type="compositionally biased region" description="Polar residues" evidence="14">
    <location>
        <begin position="649"/>
        <end position="659"/>
    </location>
</feature>
<evidence type="ECO:0000256" key="15">
    <source>
        <dbReference type="SAM" id="Phobius"/>
    </source>
</evidence>
<evidence type="ECO:0000256" key="5">
    <source>
        <dbReference type="ARBA" id="ARBA00022729"/>
    </source>
</evidence>
<keyword evidence="10 15" id="KW-0472">Membrane</keyword>
<feature type="domain" description="Protein kinase" evidence="17">
    <location>
        <begin position="341"/>
        <end position="635"/>
    </location>
</feature>
<dbReference type="SUPFAM" id="SSF56112">
    <property type="entry name" value="Protein kinase-like (PK-like)"/>
    <property type="match status" value="1"/>
</dbReference>
<evidence type="ECO:0000313" key="18">
    <source>
        <dbReference type="EMBL" id="CAI0552252.1"/>
    </source>
</evidence>
<reference evidence="18" key="1">
    <citation type="submission" date="2022-08" db="EMBL/GenBank/DDBJ databases">
        <authorList>
            <person name="Gutierrez-Valencia J."/>
        </authorList>
    </citation>
    <scope>NUCLEOTIDE SEQUENCE</scope>
</reference>
<evidence type="ECO:0000256" key="13">
    <source>
        <dbReference type="PROSITE-ProRule" id="PRU10141"/>
    </source>
</evidence>
<gene>
    <name evidence="18" type="ORF">LITE_LOCUS46338</name>
</gene>
<feature type="binding site" evidence="13">
    <location>
        <position position="379"/>
    </location>
    <ligand>
        <name>ATP</name>
        <dbReference type="ChEBI" id="CHEBI:30616"/>
    </ligand>
</feature>
<feature type="region of interest" description="Disordered" evidence="14">
    <location>
        <begin position="633"/>
        <end position="678"/>
    </location>
</feature>
<dbReference type="PANTHER" id="PTHR48010:SF40">
    <property type="entry name" value="RECEPTOR-LIKE KINASE"/>
    <property type="match status" value="1"/>
</dbReference>
<keyword evidence="9 15" id="KW-1133">Transmembrane helix</keyword>
<dbReference type="Gene3D" id="1.10.510.10">
    <property type="entry name" value="Transferase(Phosphotransferase) domain 1"/>
    <property type="match status" value="1"/>
</dbReference>
<keyword evidence="19" id="KW-1185">Reference proteome</keyword>
<feature type="compositionally biased region" description="Low complexity" evidence="14">
    <location>
        <begin position="663"/>
        <end position="678"/>
    </location>
</feature>
<feature type="signal peptide" evidence="16">
    <location>
        <begin position="1"/>
        <end position="23"/>
    </location>
</feature>
<evidence type="ECO:0000256" key="10">
    <source>
        <dbReference type="ARBA" id="ARBA00023136"/>
    </source>
</evidence>
<evidence type="ECO:0000256" key="6">
    <source>
        <dbReference type="ARBA" id="ARBA00022737"/>
    </source>
</evidence>
<evidence type="ECO:0000256" key="1">
    <source>
        <dbReference type="ARBA" id="ARBA00004167"/>
    </source>
</evidence>
<name>A0AAV0R737_9ROSI</name>
<dbReference type="InterPro" id="IPR017441">
    <property type="entry name" value="Protein_kinase_ATP_BS"/>
</dbReference>
<evidence type="ECO:0000256" key="3">
    <source>
        <dbReference type="ARBA" id="ARBA00022614"/>
    </source>
</evidence>
<dbReference type="Gene3D" id="3.80.10.10">
    <property type="entry name" value="Ribonuclease Inhibitor"/>
    <property type="match status" value="2"/>
</dbReference>
<dbReference type="PROSITE" id="PS50011">
    <property type="entry name" value="PROTEIN_KINASE_DOM"/>
    <property type="match status" value="1"/>
</dbReference>
<dbReference type="InterPro" id="IPR000719">
    <property type="entry name" value="Prot_kinase_dom"/>
</dbReference>
<dbReference type="Proteomes" id="UP001154282">
    <property type="component" value="Unassembled WGS sequence"/>
</dbReference>
<comment type="similarity">
    <text evidence="12">Belongs to the protein kinase superfamily.</text>
</comment>
<keyword evidence="7 13" id="KW-0547">Nucleotide-binding</keyword>
<evidence type="ECO:0000256" key="2">
    <source>
        <dbReference type="ARBA" id="ARBA00022553"/>
    </source>
</evidence>
<dbReference type="FunFam" id="3.30.200.20:FF:000307">
    <property type="entry name" value="pollen receptor-like kinase 1"/>
    <property type="match status" value="1"/>
</dbReference>
<evidence type="ECO:0000256" key="8">
    <source>
        <dbReference type="ARBA" id="ARBA00022840"/>
    </source>
</evidence>
<organism evidence="18 19">
    <name type="scientific">Linum tenue</name>
    <dbReference type="NCBI Taxonomy" id="586396"/>
    <lineage>
        <taxon>Eukaryota</taxon>
        <taxon>Viridiplantae</taxon>
        <taxon>Streptophyta</taxon>
        <taxon>Embryophyta</taxon>
        <taxon>Tracheophyta</taxon>
        <taxon>Spermatophyta</taxon>
        <taxon>Magnoliopsida</taxon>
        <taxon>eudicotyledons</taxon>
        <taxon>Gunneridae</taxon>
        <taxon>Pentapetalae</taxon>
        <taxon>rosids</taxon>
        <taxon>fabids</taxon>
        <taxon>Malpighiales</taxon>
        <taxon>Linaceae</taxon>
        <taxon>Linum</taxon>
    </lineage>
</organism>
<dbReference type="Pfam" id="PF08263">
    <property type="entry name" value="LRRNT_2"/>
    <property type="match status" value="1"/>
</dbReference>
<evidence type="ECO:0000313" key="19">
    <source>
        <dbReference type="Proteomes" id="UP001154282"/>
    </source>
</evidence>
<dbReference type="Gene3D" id="3.30.200.20">
    <property type="entry name" value="Phosphorylase Kinase, domain 1"/>
    <property type="match status" value="1"/>
</dbReference>
<dbReference type="InterPro" id="IPR013210">
    <property type="entry name" value="LRR_N_plant-typ"/>
</dbReference>
<evidence type="ECO:0000256" key="4">
    <source>
        <dbReference type="ARBA" id="ARBA00022692"/>
    </source>
</evidence>
<keyword evidence="5 16" id="KW-0732">Signal</keyword>
<feature type="transmembrane region" description="Helical" evidence="15">
    <location>
        <begin position="261"/>
        <end position="285"/>
    </location>
</feature>
<evidence type="ECO:0000256" key="14">
    <source>
        <dbReference type="SAM" id="MobiDB-lite"/>
    </source>
</evidence>
<dbReference type="InterPro" id="IPR032675">
    <property type="entry name" value="LRR_dom_sf"/>
</dbReference>
<dbReference type="FunFam" id="1.10.510.10:FF:000095">
    <property type="entry name" value="protein STRUBBELIG-RECEPTOR FAMILY 8"/>
    <property type="match status" value="1"/>
</dbReference>
<evidence type="ECO:0000256" key="12">
    <source>
        <dbReference type="ARBA" id="ARBA00038349"/>
    </source>
</evidence>
<protein>
    <recommendedName>
        <fullName evidence="17">Protein kinase domain-containing protein</fullName>
    </recommendedName>
</protein>
<keyword evidence="4 15" id="KW-0812">Transmembrane</keyword>